<proteinExistence type="predicted"/>
<dbReference type="RefSeq" id="WP_007172839.1">
    <property type="nucleotide sequence ID" value="NZ_GG704780.1"/>
</dbReference>
<feature type="signal peptide" evidence="1">
    <location>
        <begin position="1"/>
        <end position="19"/>
    </location>
</feature>
<accession>D1PUU0</accession>
<dbReference type="HOGENOM" id="CLU_2289012_0_0_10"/>
<dbReference type="AlphaFoldDB" id="D1PUU0"/>
<feature type="chain" id="PRO_5003025202" description="DUF5050 domain-containing protein" evidence="1">
    <location>
        <begin position="20"/>
        <end position="124"/>
    </location>
</feature>
<protein>
    <recommendedName>
        <fullName evidence="4">DUF5050 domain-containing protein</fullName>
    </recommendedName>
</protein>
<organism evidence="2 3">
    <name type="scientific">Hallella bergensis DSM 17361</name>
    <dbReference type="NCBI Taxonomy" id="585502"/>
    <lineage>
        <taxon>Bacteria</taxon>
        <taxon>Pseudomonadati</taxon>
        <taxon>Bacteroidota</taxon>
        <taxon>Bacteroidia</taxon>
        <taxon>Bacteroidales</taxon>
        <taxon>Prevotellaceae</taxon>
        <taxon>Hallella</taxon>
    </lineage>
</organism>
<dbReference type="eggNOG" id="ENOG5033HRV">
    <property type="taxonomic scope" value="Bacteria"/>
</dbReference>
<evidence type="ECO:0000313" key="2">
    <source>
        <dbReference type="EMBL" id="EFA44929.1"/>
    </source>
</evidence>
<dbReference type="Proteomes" id="UP000003160">
    <property type="component" value="Unassembled WGS sequence"/>
</dbReference>
<evidence type="ECO:0000313" key="3">
    <source>
        <dbReference type="Proteomes" id="UP000003160"/>
    </source>
</evidence>
<sequence>MKRKLLFILVLILCLSAIAKDKHISNIESSKNWVYLYDERGNKIKILSKSDIGQVVGWSAYFFISKKGSWYYFFDVMGKKYKTMSANDVGSIIAVAGETFTSRNGNWIYTWDKNGKKLKTRSAL</sequence>
<keyword evidence="1" id="KW-0732">Signal</keyword>
<evidence type="ECO:0008006" key="4">
    <source>
        <dbReference type="Google" id="ProtNLM"/>
    </source>
</evidence>
<gene>
    <name evidence="2" type="ORF">HMPREF0645_0725</name>
</gene>
<keyword evidence="3" id="KW-1185">Reference proteome</keyword>
<name>D1PUU0_9BACT</name>
<reference evidence="2 3" key="1">
    <citation type="submission" date="2009-10" db="EMBL/GenBank/DDBJ databases">
        <authorList>
            <person name="Qin X."/>
            <person name="Bachman B."/>
            <person name="Battles P."/>
            <person name="Bell A."/>
            <person name="Bess C."/>
            <person name="Bickham C."/>
            <person name="Chaboub L."/>
            <person name="Chen D."/>
            <person name="Coyle M."/>
            <person name="Deiros D.R."/>
            <person name="Dinh H."/>
            <person name="Forbes L."/>
            <person name="Fowler G."/>
            <person name="Francisco L."/>
            <person name="Fu Q."/>
            <person name="Gubbala S."/>
            <person name="Hale W."/>
            <person name="Han Y."/>
            <person name="Hemphill L."/>
            <person name="Highlander S.K."/>
            <person name="Hirani K."/>
            <person name="Hogues M."/>
            <person name="Jackson L."/>
            <person name="Jakkamsetti A."/>
            <person name="Javaid M."/>
            <person name="Jiang H."/>
            <person name="Korchina V."/>
            <person name="Kovar C."/>
            <person name="Lara F."/>
            <person name="Lee S."/>
            <person name="Mata R."/>
            <person name="Mathew T."/>
            <person name="Moen C."/>
            <person name="Morales K."/>
            <person name="Munidasa M."/>
            <person name="Nazareth L."/>
            <person name="Ngo R."/>
            <person name="Nguyen L."/>
            <person name="Okwuonu G."/>
            <person name="Ongeri F."/>
            <person name="Patil S."/>
            <person name="Petrosino J."/>
            <person name="Pham C."/>
            <person name="Pham P."/>
            <person name="Pu L.-L."/>
            <person name="Puazo M."/>
            <person name="Raj R."/>
            <person name="Reid J."/>
            <person name="Rouhana J."/>
            <person name="Saada N."/>
            <person name="Shang Y."/>
            <person name="Simmons D."/>
            <person name="Thornton R."/>
            <person name="Warren J."/>
            <person name="Weissenberger G."/>
            <person name="Zhang J."/>
            <person name="Zhang L."/>
            <person name="Zhou C."/>
            <person name="Zhu D."/>
            <person name="Muzny D."/>
            <person name="Worley K."/>
            <person name="Gibbs R."/>
        </authorList>
    </citation>
    <scope>NUCLEOTIDE SEQUENCE [LARGE SCALE GENOMIC DNA]</scope>
    <source>
        <strain evidence="2 3">DSM 17361</strain>
    </source>
</reference>
<evidence type="ECO:0000256" key="1">
    <source>
        <dbReference type="SAM" id="SignalP"/>
    </source>
</evidence>
<dbReference type="EMBL" id="ACKS01000031">
    <property type="protein sequence ID" value="EFA44929.1"/>
    <property type="molecule type" value="Genomic_DNA"/>
</dbReference>
<comment type="caution">
    <text evidence="2">The sequence shown here is derived from an EMBL/GenBank/DDBJ whole genome shotgun (WGS) entry which is preliminary data.</text>
</comment>